<dbReference type="OrthoDB" id="5918834at2"/>
<proteinExistence type="predicted"/>
<keyword evidence="1" id="KW-0812">Transmembrane</keyword>
<evidence type="ECO:0000313" key="2">
    <source>
        <dbReference type="EMBL" id="KXF82253.1"/>
    </source>
</evidence>
<dbReference type="Proteomes" id="UP000070529">
    <property type="component" value="Unassembled WGS sequence"/>
</dbReference>
<protein>
    <submittedName>
        <fullName evidence="2">Uncharacterized protein</fullName>
    </submittedName>
</protein>
<dbReference type="RefSeq" id="WP_067414202.1">
    <property type="nucleotide sequence ID" value="NZ_LNTY01000026.1"/>
</dbReference>
<keyword evidence="3" id="KW-1185">Reference proteome</keyword>
<accession>A0A135I9W8</accession>
<keyword evidence="1" id="KW-0472">Membrane</keyword>
<name>A0A135I9W8_9GAMM</name>
<organism evidence="2 3">
    <name type="scientific">Enterovibrio coralii</name>
    <dbReference type="NCBI Taxonomy" id="294935"/>
    <lineage>
        <taxon>Bacteria</taxon>
        <taxon>Pseudomonadati</taxon>
        <taxon>Pseudomonadota</taxon>
        <taxon>Gammaproteobacteria</taxon>
        <taxon>Vibrionales</taxon>
        <taxon>Vibrionaceae</taxon>
        <taxon>Enterovibrio</taxon>
    </lineage>
</organism>
<evidence type="ECO:0000313" key="3">
    <source>
        <dbReference type="Proteomes" id="UP000070529"/>
    </source>
</evidence>
<feature type="transmembrane region" description="Helical" evidence="1">
    <location>
        <begin position="68"/>
        <end position="87"/>
    </location>
</feature>
<evidence type="ECO:0000256" key="1">
    <source>
        <dbReference type="SAM" id="Phobius"/>
    </source>
</evidence>
<dbReference type="AlphaFoldDB" id="A0A135I9W8"/>
<comment type="caution">
    <text evidence="2">The sequence shown here is derived from an EMBL/GenBank/DDBJ whole genome shotgun (WGS) entry which is preliminary data.</text>
</comment>
<gene>
    <name evidence="2" type="ORF">ATN88_24150</name>
</gene>
<sequence>MHQEQFPIPQLPSLEFRGISFQALNSNVPDFVSTARWKARLAISIAFLMFAASTGLVCYSFGLVDDIFFVATLTLTLLLYLMTMPMLTRSYVESPRVQDKLKVNRQKYYLKALSTTPLDVRAQVSTRIWDALRSDEWMDCISYANTLDRPRTVHCCQQIGKIASDLTSNDSDRFCDAMLKVMNNQRGSVRYFFDILIMLGEQQYQDEHEENKKVRSTQRLMLDDIFMHR</sequence>
<dbReference type="EMBL" id="LNTY01000026">
    <property type="protein sequence ID" value="KXF82253.1"/>
    <property type="molecule type" value="Genomic_DNA"/>
</dbReference>
<keyword evidence="1" id="KW-1133">Transmembrane helix</keyword>
<reference evidence="2 3" key="1">
    <citation type="submission" date="2015-11" db="EMBL/GenBank/DDBJ databases">
        <title>Genomic Taxonomy of the Vibrionaceae.</title>
        <authorList>
            <person name="Gomez-Gil B."/>
            <person name="Enciso-Ibarra J."/>
        </authorList>
    </citation>
    <scope>NUCLEOTIDE SEQUENCE [LARGE SCALE GENOMIC DNA]</scope>
    <source>
        <strain evidence="2 3">CAIM 912</strain>
    </source>
</reference>
<feature type="transmembrane region" description="Helical" evidence="1">
    <location>
        <begin position="41"/>
        <end position="62"/>
    </location>
</feature>